<dbReference type="InterPro" id="IPR004473">
    <property type="entry name" value="Restrct_endonuc_typeI_HsdR"/>
</dbReference>
<dbReference type="REBASE" id="28557">
    <property type="entry name" value="IpoORF2860P"/>
</dbReference>
<accession>E3HDZ4</accession>
<dbReference type="InterPro" id="IPR022625">
    <property type="entry name" value="TypeI_RM_Rsu_C"/>
</dbReference>
<dbReference type="AlphaFoldDB" id="E3HDZ4"/>
<evidence type="ECO:0000313" key="12">
    <source>
        <dbReference type="EMBL" id="ADO84606.1"/>
    </source>
</evidence>
<name>E3HDZ4_ILYPC</name>
<comment type="function">
    <text evidence="10">Subunit R is required for both nuclease and ATPase activities, but not for modification.</text>
</comment>
<keyword evidence="7 10" id="KW-0378">Hydrolase</keyword>
<dbReference type="InterPro" id="IPR014001">
    <property type="entry name" value="Helicase_ATP-bd"/>
</dbReference>
<geneLocation type="plasmid" evidence="12 13">
    <name>pILYOP02</name>
</geneLocation>
<dbReference type="PANTHER" id="PTHR30195">
    <property type="entry name" value="TYPE I SITE-SPECIFIC DEOXYRIBONUCLEASE PROTEIN SUBUNIT M AND R"/>
    <property type="match status" value="1"/>
</dbReference>
<dbReference type="RefSeq" id="WP_013389258.1">
    <property type="nucleotide sequence ID" value="NC_014634.1"/>
</dbReference>
<organism evidence="12 13">
    <name type="scientific">Ilyobacter polytropus (strain ATCC 51220 / DSM 2926 / LMG 16218 / CuHBu1)</name>
    <dbReference type="NCBI Taxonomy" id="572544"/>
    <lineage>
        <taxon>Bacteria</taxon>
        <taxon>Fusobacteriati</taxon>
        <taxon>Fusobacteriota</taxon>
        <taxon>Fusobacteriia</taxon>
        <taxon>Fusobacteriales</taxon>
        <taxon>Fusobacteriaceae</taxon>
        <taxon>Ilyobacter</taxon>
    </lineage>
</organism>
<sequence>MCIQSEAALENKLLEQLKAQGYEQIHIKDEDELKSNFRKQLEKHNKIELSDREFSKVLIHLDGGSVFDKAKKLRDKFELKRDNDDIFYIEFFNCKDWCRNIFQISNQISMTGKYKNRYDVTILINGLPLVQIELKRSGIELKEAFNQINRYHKHSYRGLFNYVQLFVISNGVNTKYYANNKTQSFKQTFFWTDIENKRYSRLNEFAETFLDKCHLAKMISKYIVLHESDKILMALRPYQYFAVEKIVNRVENSPTKNGYIWHTTGSGKTLTSFKASQIITQNKNVDKVMFVVDRKDLDYQTIKEFDAFSKGSVNGTDDTGHLVKQLTDDKTKLIITTIQKLNNAISKGHLQRKMEVAKDKRMVFIFDECHRSQFGGTATTKGTHQKIKEFFSNKQFFGFTGTPIFAENSIKNKTTVDLFDECLHKYVIKDAINDDNVLGFSVEYYNTFKSHLTDEEGNDLPVDDIRVEGIDTREVFRAEERLDGVAEFIINNHARKTYGKEFTSIFAVDSVESLLKYYNIFKSKDHNLKIATIFSYQANEEDPDANGYTEEEEEKTGLHTRDKLDMIIKDYNETFGDNHDLNRENGFNAYYVDISKKVKDRKIDLLLVVNMFLTGFDSKSLNTLYVDKNLKHHGLIQAFSRTNRILNEKKKHGNIVCFRNLKKRTDEAITLFSNKDAIETVLMKPYEHYVEDFNKHILELYDIAPTVDSVDYLQSEDDKAKFVQAYRNLLRLMTRLFSFNEFSFDYLHMGRQTFEDYKSKYLDIYEYRKGDKEKVSILDELDFEVELIRRDDVNVAYIMTLLKDLDTGSASFVKDKEFILRTMEGSEDLRSKRELIEKFIEENLPHIDDGGDVESKFEEFLVAEEEREVDAFVAQENLHRSKVEETMEEYRYSNKMQRDFIKAAFIRKPPLKERKVKIPMIADKIREIIHKYTW</sequence>
<dbReference type="InterPro" id="IPR040980">
    <property type="entry name" value="SWI2_SNF2"/>
</dbReference>
<evidence type="ECO:0000256" key="8">
    <source>
        <dbReference type="ARBA" id="ARBA00022840"/>
    </source>
</evidence>
<dbReference type="KEGG" id="ipo:Ilyop_2857"/>
<dbReference type="OrthoDB" id="9758243at2"/>
<comment type="catalytic activity">
    <reaction evidence="1 10">
        <text>Endonucleolytic cleavage of DNA to give random double-stranded fragments with terminal 5'-phosphates, ATP is simultaneously hydrolyzed.</text>
        <dbReference type="EC" id="3.1.21.3"/>
    </reaction>
</comment>
<evidence type="ECO:0000256" key="2">
    <source>
        <dbReference type="ARBA" id="ARBA00008598"/>
    </source>
</evidence>
<dbReference type="Pfam" id="PF22679">
    <property type="entry name" value="T1R_D3-like"/>
    <property type="match status" value="1"/>
</dbReference>
<comment type="similarity">
    <text evidence="2 10">Belongs to the HsdR family.</text>
</comment>
<dbReference type="InterPro" id="IPR051268">
    <property type="entry name" value="Type-I_R_enzyme_R_subunit"/>
</dbReference>
<dbReference type="GO" id="GO:0003677">
    <property type="term" value="F:DNA binding"/>
    <property type="evidence" value="ECO:0007669"/>
    <property type="project" value="UniProtKB-KW"/>
</dbReference>
<keyword evidence="6" id="KW-0255">Endonuclease</keyword>
<dbReference type="Pfam" id="PF04313">
    <property type="entry name" value="HSDR_N"/>
    <property type="match status" value="1"/>
</dbReference>
<dbReference type="CDD" id="cd22332">
    <property type="entry name" value="HsdR_N"/>
    <property type="match status" value="1"/>
</dbReference>
<evidence type="ECO:0000256" key="1">
    <source>
        <dbReference type="ARBA" id="ARBA00000851"/>
    </source>
</evidence>
<evidence type="ECO:0000259" key="11">
    <source>
        <dbReference type="PROSITE" id="PS51192"/>
    </source>
</evidence>
<dbReference type="SUPFAM" id="SSF52540">
    <property type="entry name" value="P-loop containing nucleoside triphosphate hydrolases"/>
    <property type="match status" value="2"/>
</dbReference>
<dbReference type="Proteomes" id="UP000006875">
    <property type="component" value="Plasmid pILYOP02"/>
</dbReference>
<dbReference type="InterPro" id="IPR027417">
    <property type="entry name" value="P-loop_NTPase"/>
</dbReference>
<dbReference type="Pfam" id="PF12008">
    <property type="entry name" value="EcoR124_C"/>
    <property type="match status" value="1"/>
</dbReference>
<dbReference type="PROSITE" id="PS51192">
    <property type="entry name" value="HELICASE_ATP_BIND_1"/>
    <property type="match status" value="1"/>
</dbReference>
<keyword evidence="13" id="KW-1185">Reference proteome</keyword>
<keyword evidence="3" id="KW-0540">Nuclease</keyword>
<keyword evidence="12" id="KW-0614">Plasmid</keyword>
<evidence type="ECO:0000256" key="5">
    <source>
        <dbReference type="ARBA" id="ARBA00022747"/>
    </source>
</evidence>
<dbReference type="InterPro" id="IPR007409">
    <property type="entry name" value="Restrct_endonuc_type1_HsdR_N"/>
</dbReference>
<evidence type="ECO:0000256" key="7">
    <source>
        <dbReference type="ARBA" id="ARBA00022801"/>
    </source>
</evidence>
<dbReference type="SMART" id="SM00487">
    <property type="entry name" value="DEXDc"/>
    <property type="match status" value="1"/>
</dbReference>
<evidence type="ECO:0000256" key="9">
    <source>
        <dbReference type="ARBA" id="ARBA00023125"/>
    </source>
</evidence>
<keyword evidence="5 10" id="KW-0680">Restriction system</keyword>
<reference evidence="12 13" key="1">
    <citation type="journal article" date="2010" name="Stand. Genomic Sci.">
        <title>Complete genome sequence of Ilyobacter polytropus type strain (CuHbu1).</title>
        <authorList>
            <person name="Sikorski J."/>
            <person name="Chertkov O."/>
            <person name="Lapidus A."/>
            <person name="Nolan M."/>
            <person name="Lucas S."/>
            <person name="Del Rio T.G."/>
            <person name="Tice H."/>
            <person name="Cheng J.F."/>
            <person name="Tapia R."/>
            <person name="Han C."/>
            <person name="Goodwin L."/>
            <person name="Pitluck S."/>
            <person name="Liolios K."/>
            <person name="Ivanova N."/>
            <person name="Mavromatis K."/>
            <person name="Mikhailova N."/>
            <person name="Pati A."/>
            <person name="Chen A."/>
            <person name="Palaniappan K."/>
            <person name="Land M."/>
            <person name="Hauser L."/>
            <person name="Chang Y.J."/>
            <person name="Jeffries C.D."/>
            <person name="Brambilla E."/>
            <person name="Yasawong M."/>
            <person name="Rohde M."/>
            <person name="Pukall R."/>
            <person name="Spring S."/>
            <person name="Goker M."/>
            <person name="Woyke T."/>
            <person name="Bristow J."/>
            <person name="Eisen J.A."/>
            <person name="Markowitz V."/>
            <person name="Hugenholtz P."/>
            <person name="Kyrpides N.C."/>
            <person name="Klenk H.P."/>
        </authorList>
    </citation>
    <scope>NUCLEOTIDE SEQUENCE [LARGE SCALE GENOMIC DNA]</scope>
    <source>
        <strain evidence="13">ATCC 51220 / DSM 2926 / LMG 16218 / CuHBu1</strain>
        <plasmid evidence="13">pILYOP02</plasmid>
    </source>
</reference>
<dbReference type="Gene3D" id="3.40.50.300">
    <property type="entry name" value="P-loop containing nucleotide triphosphate hydrolases"/>
    <property type="match status" value="2"/>
</dbReference>
<evidence type="ECO:0000313" key="13">
    <source>
        <dbReference type="Proteomes" id="UP000006875"/>
    </source>
</evidence>
<dbReference type="PANTHER" id="PTHR30195:SF16">
    <property type="entry name" value="TYPE I RESTRICTION ENZYME ENDONUCLEASE SUBUNIT"/>
    <property type="match status" value="1"/>
</dbReference>
<dbReference type="NCBIfam" id="TIGR00348">
    <property type="entry name" value="hsdR"/>
    <property type="match status" value="1"/>
</dbReference>
<dbReference type="eggNOG" id="COG0610">
    <property type="taxonomic scope" value="Bacteria"/>
</dbReference>
<evidence type="ECO:0000256" key="10">
    <source>
        <dbReference type="RuleBase" id="RU364115"/>
    </source>
</evidence>
<evidence type="ECO:0000256" key="3">
    <source>
        <dbReference type="ARBA" id="ARBA00022722"/>
    </source>
</evidence>
<dbReference type="HOGENOM" id="CLU_004848_1_0_0"/>
<dbReference type="Pfam" id="PF18766">
    <property type="entry name" value="SWI2_SNF2"/>
    <property type="match status" value="1"/>
</dbReference>
<feature type="domain" description="Helicase ATP-binding" evidence="11">
    <location>
        <begin position="249"/>
        <end position="421"/>
    </location>
</feature>
<dbReference type="CDD" id="cd18030">
    <property type="entry name" value="DEXHc_RE_I_HsdR"/>
    <property type="match status" value="1"/>
</dbReference>
<keyword evidence="9 10" id="KW-0238">DNA-binding</keyword>
<proteinExistence type="inferred from homology"/>
<protein>
    <recommendedName>
        <fullName evidence="10">Type I restriction enzyme endonuclease subunit</fullName>
        <shortName evidence="10">R protein</shortName>
        <ecNumber evidence="10">3.1.21.3</ecNumber>
    </recommendedName>
</protein>
<keyword evidence="8 10" id="KW-0067">ATP-binding</keyword>
<dbReference type="GO" id="GO:0009035">
    <property type="term" value="F:type I site-specific deoxyribonuclease activity"/>
    <property type="evidence" value="ECO:0007669"/>
    <property type="project" value="UniProtKB-EC"/>
</dbReference>
<dbReference type="EC" id="3.1.21.3" evidence="10"/>
<dbReference type="EMBL" id="CP002283">
    <property type="protein sequence ID" value="ADO84606.1"/>
    <property type="molecule type" value="Genomic_DNA"/>
</dbReference>
<dbReference type="GO" id="GO:0009307">
    <property type="term" value="P:DNA restriction-modification system"/>
    <property type="evidence" value="ECO:0007669"/>
    <property type="project" value="UniProtKB-KW"/>
</dbReference>
<dbReference type="GO" id="GO:0005524">
    <property type="term" value="F:ATP binding"/>
    <property type="evidence" value="ECO:0007669"/>
    <property type="project" value="UniProtKB-KW"/>
</dbReference>
<dbReference type="Gene3D" id="3.90.1570.50">
    <property type="match status" value="1"/>
</dbReference>
<keyword evidence="4 10" id="KW-0547">Nucleotide-binding</keyword>
<gene>
    <name evidence="12" type="ordered locus">Ilyop_2857</name>
</gene>
<dbReference type="InterPro" id="IPR055180">
    <property type="entry name" value="HsdR_RecA-like_helicase_dom_2"/>
</dbReference>
<evidence type="ECO:0000256" key="4">
    <source>
        <dbReference type="ARBA" id="ARBA00022741"/>
    </source>
</evidence>
<dbReference type="CDD" id="cd18800">
    <property type="entry name" value="SF2_C_EcoR124I-like"/>
    <property type="match status" value="1"/>
</dbReference>
<comment type="subunit">
    <text evidence="10">The type I restriction/modification system is composed of three polypeptides R, M and S.</text>
</comment>
<evidence type="ECO:0000256" key="6">
    <source>
        <dbReference type="ARBA" id="ARBA00022759"/>
    </source>
</evidence>